<evidence type="ECO:0000313" key="2">
    <source>
        <dbReference type="Proteomes" id="UP000822688"/>
    </source>
</evidence>
<comment type="caution">
    <text evidence="1">The sequence shown here is derived from an EMBL/GenBank/DDBJ whole genome shotgun (WGS) entry which is preliminary data.</text>
</comment>
<evidence type="ECO:0000313" key="1">
    <source>
        <dbReference type="EMBL" id="KAG0590964.1"/>
    </source>
</evidence>
<name>A0A8T0J4X7_CERPU</name>
<accession>A0A8T0J4X7</accession>
<organism evidence="1 2">
    <name type="scientific">Ceratodon purpureus</name>
    <name type="common">Fire moss</name>
    <name type="synonym">Dicranum purpureum</name>
    <dbReference type="NCBI Taxonomy" id="3225"/>
    <lineage>
        <taxon>Eukaryota</taxon>
        <taxon>Viridiplantae</taxon>
        <taxon>Streptophyta</taxon>
        <taxon>Embryophyta</taxon>
        <taxon>Bryophyta</taxon>
        <taxon>Bryophytina</taxon>
        <taxon>Bryopsida</taxon>
        <taxon>Dicranidae</taxon>
        <taxon>Pseudoditrichales</taxon>
        <taxon>Ditrichaceae</taxon>
        <taxon>Ceratodon</taxon>
    </lineage>
</organism>
<dbReference type="EMBL" id="CM026421">
    <property type="protein sequence ID" value="KAG0590964.1"/>
    <property type="molecule type" value="Genomic_DNA"/>
</dbReference>
<reference evidence="1" key="1">
    <citation type="submission" date="2020-06" db="EMBL/GenBank/DDBJ databases">
        <title>WGS assembly of Ceratodon purpureus strain R40.</title>
        <authorList>
            <person name="Carey S.B."/>
            <person name="Jenkins J."/>
            <person name="Shu S."/>
            <person name="Lovell J.T."/>
            <person name="Sreedasyam A."/>
            <person name="Maumus F."/>
            <person name="Tiley G.P."/>
            <person name="Fernandez-Pozo N."/>
            <person name="Barry K."/>
            <person name="Chen C."/>
            <person name="Wang M."/>
            <person name="Lipzen A."/>
            <person name="Daum C."/>
            <person name="Saski C.A."/>
            <person name="Payton A.C."/>
            <person name="Mcbreen J.C."/>
            <person name="Conrad R.E."/>
            <person name="Kollar L.M."/>
            <person name="Olsson S."/>
            <person name="Huttunen S."/>
            <person name="Landis J.B."/>
            <person name="Wickett N.J."/>
            <person name="Johnson M.G."/>
            <person name="Rensing S.A."/>
            <person name="Grimwood J."/>
            <person name="Schmutz J."/>
            <person name="Mcdaniel S.F."/>
        </authorList>
    </citation>
    <scope>NUCLEOTIDE SEQUENCE</scope>
    <source>
        <strain evidence="1">R40</strain>
    </source>
</reference>
<sequence>MRRDLHNRYRCGRSSSSGGFRCGDGVGLSQAFVAVAGRERERELGSPKAGAGRWPRQRCCGDTALTADCVHVHSFVCGFAGELLEAGVGRGWGGRGAQG</sequence>
<protein>
    <submittedName>
        <fullName evidence="1">Uncharacterized protein</fullName>
    </submittedName>
</protein>
<gene>
    <name evidence="1" type="ORF">KC19_1G139100</name>
</gene>
<keyword evidence="2" id="KW-1185">Reference proteome</keyword>
<dbReference type="Proteomes" id="UP000822688">
    <property type="component" value="Chromosome 1"/>
</dbReference>
<proteinExistence type="predicted"/>
<dbReference type="AlphaFoldDB" id="A0A8T0J4X7"/>